<reference evidence="4" key="1">
    <citation type="submission" date="2018-02" db="EMBL/GenBank/DDBJ databases">
        <authorList>
            <person name="Clavel T."/>
            <person name="Strowig T."/>
        </authorList>
    </citation>
    <scope>NUCLEOTIDE SEQUENCE [LARGE SCALE GENOMIC DNA]</scope>
    <source>
        <strain evidence="4">DSM 103720</strain>
    </source>
</reference>
<comment type="caution">
    <text evidence="3">The sequence shown here is derived from an EMBL/GenBank/DDBJ whole genome shotgun (WGS) entry which is preliminary data.</text>
</comment>
<name>A0A2V1IK30_9BACT</name>
<organism evidence="3 4">
    <name type="scientific">Duncaniella muris</name>
    <dbReference type="NCBI Taxonomy" id="2094150"/>
    <lineage>
        <taxon>Bacteria</taxon>
        <taxon>Pseudomonadati</taxon>
        <taxon>Bacteroidota</taxon>
        <taxon>Bacteroidia</taxon>
        <taxon>Bacteroidales</taxon>
        <taxon>Muribaculaceae</taxon>
        <taxon>Duncaniella</taxon>
    </lineage>
</organism>
<evidence type="ECO:0000313" key="3">
    <source>
        <dbReference type="EMBL" id="PWB02339.1"/>
    </source>
</evidence>
<sequence length="379" mass="43216">MKKYLLTAIVMLISAAAFAQQSSSSSVVRRRGADDRNSAKSATGVTQRMQAHYEDRATSDSEMQWMRVMYRQLDLKKDENAALYYPDEPVEDQENLFRIIMRHMASGNLTGYEYLDGREVFSDNYKVKMADVLDRFHILHTQAKGSTEKNPRFTIEDADVPASEVLSYYIIERWEFDKRSNRMRTRIEALCPVLHRDGDFGAEAIRYPMFWVRYADLRPYLSTQNIFTNDDNNLATCTYDDYFQLGLYKGEIYKTRNLKNKSLMQLYPDPDALAHAQDSIQRRLETFEDKLWVPSLEELAARREAAEKAELAAAGQNSAATDAAASEAPKKKSSVRSSRSKRGSSEASKKSKPAKVKKAKAPKSSSSSSAVRSVRNRKR</sequence>
<dbReference type="Proteomes" id="UP000244905">
    <property type="component" value="Unassembled WGS sequence"/>
</dbReference>
<feature type="compositionally biased region" description="Basic residues" evidence="1">
    <location>
        <begin position="350"/>
        <end position="361"/>
    </location>
</feature>
<dbReference type="RefSeq" id="WP_107032182.1">
    <property type="nucleotide sequence ID" value="NZ_CAXHPX010000004.1"/>
</dbReference>
<dbReference type="GeneID" id="82526030"/>
<keyword evidence="4" id="KW-1185">Reference proteome</keyword>
<feature type="chain" id="PRO_5016065678" evidence="2">
    <location>
        <begin position="20"/>
        <end position="379"/>
    </location>
</feature>
<dbReference type="InterPro" id="IPR019847">
    <property type="entry name" value="Gliding_motility_assoc_GldN"/>
</dbReference>
<evidence type="ECO:0000313" key="4">
    <source>
        <dbReference type="Proteomes" id="UP000244905"/>
    </source>
</evidence>
<feature type="compositionally biased region" description="Low complexity" evidence="1">
    <location>
        <begin position="312"/>
        <end position="327"/>
    </location>
</feature>
<dbReference type="AlphaFoldDB" id="A0A2V1IK30"/>
<feature type="compositionally biased region" description="Low complexity" evidence="1">
    <location>
        <begin position="362"/>
        <end position="371"/>
    </location>
</feature>
<accession>A0A2V1IK30</accession>
<evidence type="ECO:0000256" key="1">
    <source>
        <dbReference type="SAM" id="MobiDB-lite"/>
    </source>
</evidence>
<gene>
    <name evidence="3" type="ORF">C5O23_06695</name>
</gene>
<feature type="region of interest" description="Disordered" evidence="1">
    <location>
        <begin position="26"/>
        <end position="56"/>
    </location>
</feature>
<proteinExistence type="predicted"/>
<feature type="compositionally biased region" description="Basic residues" evidence="1">
    <location>
        <begin position="331"/>
        <end position="342"/>
    </location>
</feature>
<feature type="signal peptide" evidence="2">
    <location>
        <begin position="1"/>
        <end position="19"/>
    </location>
</feature>
<dbReference type="NCBIfam" id="TIGR03523">
    <property type="entry name" value="GldN"/>
    <property type="match status" value="1"/>
</dbReference>
<evidence type="ECO:0000256" key="2">
    <source>
        <dbReference type="SAM" id="SignalP"/>
    </source>
</evidence>
<feature type="compositionally biased region" description="Polar residues" evidence="1">
    <location>
        <begin position="39"/>
        <end position="49"/>
    </location>
</feature>
<dbReference type="EMBL" id="PUEC01000013">
    <property type="protein sequence ID" value="PWB02339.1"/>
    <property type="molecule type" value="Genomic_DNA"/>
</dbReference>
<feature type="region of interest" description="Disordered" evidence="1">
    <location>
        <begin position="312"/>
        <end position="379"/>
    </location>
</feature>
<protein>
    <submittedName>
        <fullName evidence="3">Gliding motility protein GldN</fullName>
    </submittedName>
</protein>
<keyword evidence="2" id="KW-0732">Signal</keyword>
<dbReference type="Pfam" id="PF19841">
    <property type="entry name" value="GldN"/>
    <property type="match status" value="1"/>
</dbReference>